<dbReference type="EMBL" id="LAZR01009020">
    <property type="protein sequence ID" value="KKM75181.1"/>
    <property type="molecule type" value="Genomic_DNA"/>
</dbReference>
<accession>A0A0F9KK82</accession>
<comment type="caution">
    <text evidence="1">The sequence shown here is derived from an EMBL/GenBank/DDBJ whole genome shotgun (WGS) entry which is preliminary data.</text>
</comment>
<dbReference type="SUPFAM" id="SSF47807">
    <property type="entry name" value="5' to 3' exonuclease, C-terminal subdomain"/>
    <property type="match status" value="1"/>
</dbReference>
<proteinExistence type="predicted"/>
<protein>
    <recommendedName>
        <fullName evidence="2">5'-3' exonuclease domain-containing protein</fullName>
    </recommendedName>
</protein>
<dbReference type="Gene3D" id="3.40.50.1010">
    <property type="entry name" value="5'-nuclease"/>
    <property type="match status" value="1"/>
</dbReference>
<evidence type="ECO:0008006" key="2">
    <source>
        <dbReference type="Google" id="ProtNLM"/>
    </source>
</evidence>
<dbReference type="InterPro" id="IPR036279">
    <property type="entry name" value="5-3_exonuclease_C_sf"/>
</dbReference>
<organism evidence="1">
    <name type="scientific">marine sediment metagenome</name>
    <dbReference type="NCBI Taxonomy" id="412755"/>
    <lineage>
        <taxon>unclassified sequences</taxon>
        <taxon>metagenomes</taxon>
        <taxon>ecological metagenomes</taxon>
    </lineage>
</organism>
<reference evidence="1" key="1">
    <citation type="journal article" date="2015" name="Nature">
        <title>Complex archaea that bridge the gap between prokaryotes and eukaryotes.</title>
        <authorList>
            <person name="Spang A."/>
            <person name="Saw J.H."/>
            <person name="Jorgensen S.L."/>
            <person name="Zaremba-Niedzwiedzka K."/>
            <person name="Martijn J."/>
            <person name="Lind A.E."/>
            <person name="van Eijk R."/>
            <person name="Schleper C."/>
            <person name="Guy L."/>
            <person name="Ettema T.J."/>
        </authorList>
    </citation>
    <scope>NUCLEOTIDE SEQUENCE</scope>
</reference>
<name>A0A0F9KK82_9ZZZZ</name>
<evidence type="ECO:0000313" key="1">
    <source>
        <dbReference type="EMBL" id="KKM75181.1"/>
    </source>
</evidence>
<dbReference type="AlphaFoldDB" id="A0A0F9KK82"/>
<dbReference type="Gene3D" id="1.10.150.20">
    <property type="entry name" value="5' to 3' exonuclease, C-terminal subdomain"/>
    <property type="match status" value="1"/>
</dbReference>
<gene>
    <name evidence="1" type="ORF">LCGC14_1392860</name>
</gene>
<sequence>MKAIIDFDILRYEIGFGAETGWQTEGEIPPWDYVREMLHQRLDYIMYMSGADSYQGYLTEGPTFRFDIAKRKPYKGTRKENKPWHYDNLSVYMKDVLDTVVVTNIEADDAMSIAHLNNKRYKTHTLIPGTLEYDNYPNTILCTRDKDLRQIPGLFYSWELGRQPEFGPTMITKEGSLELSKDKKKIIGTGLPFFYSQVLTGDTTDNIPGLPGCGPVAAYKILAFGGDMLEAVKDAYQEYYNDYDNPIDTILDTWEVELLEQGRLCWMTRRFNDDGTPQLWYLGLED</sequence>